<name>A0ABS1HJ55_9BACT</name>
<comment type="caution">
    <text evidence="2">The sequence shown here is derived from an EMBL/GenBank/DDBJ whole genome shotgun (WGS) entry which is preliminary data.</text>
</comment>
<accession>A0ABS1HJ55</accession>
<dbReference type="InterPro" id="IPR038636">
    <property type="entry name" value="Wzi_sf"/>
</dbReference>
<evidence type="ECO:0000256" key="1">
    <source>
        <dbReference type="SAM" id="SignalP"/>
    </source>
</evidence>
<evidence type="ECO:0000313" key="2">
    <source>
        <dbReference type="EMBL" id="MBK3517606.1"/>
    </source>
</evidence>
<gene>
    <name evidence="2" type="ORF">JIV24_09715</name>
</gene>
<sequence>MRHLLVILLNITLLSGYIKAQETPHHISNTAIYDFIDELANKGIIEVNSAIKPYSRLTIAQALKKANEHPSLTKRQQQEVSFYLKDFNKELTIGKDFDKRFDVLYHSDSLFKVTINPILGGQFFNNAQSTEYHRWGGAEFYGSIGKHVGIYGSLRDNHESRYLGGSQYISKRPGAVYKGDGDAKDYSETRGGITYSWNWGSIGLHKDHIAWGNGYSEASIITGKAPSYGYISFSMTPTKWLEFNYMHGWLVSEVVDSSRTYLVYGGDREVYANKFISSNMFTIKPMKKLYISFGNSIIYGDTDFNPTFMVPFLFYKSADHTYNSWDNWVGHNAQMYLDISSRQIKNLHLYTSVFIDEIALGRMFDKEEQSNHIAFKVGAKVNDLLPNTSFTAEYTRVRPMTYENFVPSITFKSNSFMLGSYMRDNAEELYLAVGFKPILGVDIIANYTWMQKGKDYMKILNDGEIEEHPEINPEHERRGLPFINELRYKNQSLTLKASYQVVNDAFIFIEATKNEFSGSDKELYTNPFYLEGDNILSFGMNFGF</sequence>
<feature type="signal peptide" evidence="1">
    <location>
        <begin position="1"/>
        <end position="20"/>
    </location>
</feature>
<dbReference type="RefSeq" id="WP_200464833.1">
    <property type="nucleotide sequence ID" value="NZ_JAENRR010000018.1"/>
</dbReference>
<dbReference type="Proteomes" id="UP000605676">
    <property type="component" value="Unassembled WGS sequence"/>
</dbReference>
<organism evidence="2 3">
    <name type="scientific">Carboxylicivirga marina</name>
    <dbReference type="NCBI Taxonomy" id="2800988"/>
    <lineage>
        <taxon>Bacteria</taxon>
        <taxon>Pseudomonadati</taxon>
        <taxon>Bacteroidota</taxon>
        <taxon>Bacteroidia</taxon>
        <taxon>Marinilabiliales</taxon>
        <taxon>Marinilabiliaceae</taxon>
        <taxon>Carboxylicivirga</taxon>
    </lineage>
</organism>
<protein>
    <recommendedName>
        <fullName evidence="4">Capsule assembly Wzi family protein</fullName>
    </recommendedName>
</protein>
<dbReference type="EMBL" id="JAENRR010000018">
    <property type="protein sequence ID" value="MBK3517606.1"/>
    <property type="molecule type" value="Genomic_DNA"/>
</dbReference>
<reference evidence="2 3" key="1">
    <citation type="submission" date="2021-01" db="EMBL/GenBank/DDBJ databases">
        <title>Carboxyliciviraga sp.nov., isolated from coastal sediments.</title>
        <authorList>
            <person name="Lu D."/>
            <person name="Zhang T."/>
        </authorList>
    </citation>
    <scope>NUCLEOTIDE SEQUENCE [LARGE SCALE GENOMIC DNA]</scope>
    <source>
        <strain evidence="2 3">N1Y132</strain>
    </source>
</reference>
<keyword evidence="3" id="KW-1185">Reference proteome</keyword>
<proteinExistence type="predicted"/>
<evidence type="ECO:0000313" key="3">
    <source>
        <dbReference type="Proteomes" id="UP000605676"/>
    </source>
</evidence>
<keyword evidence="1" id="KW-0732">Signal</keyword>
<feature type="chain" id="PRO_5046070283" description="Capsule assembly Wzi family protein" evidence="1">
    <location>
        <begin position="21"/>
        <end position="544"/>
    </location>
</feature>
<evidence type="ECO:0008006" key="4">
    <source>
        <dbReference type="Google" id="ProtNLM"/>
    </source>
</evidence>
<dbReference type="Gene3D" id="2.40.160.130">
    <property type="entry name" value="Capsule assembly protein Wzi"/>
    <property type="match status" value="1"/>
</dbReference>